<accession>A0ABY6L226</accession>
<dbReference type="EMBL" id="CP092874">
    <property type="protein sequence ID" value="UYV75191.1"/>
    <property type="molecule type" value="Genomic_DNA"/>
</dbReference>
<dbReference type="InterPro" id="IPR050441">
    <property type="entry name" value="RBM"/>
</dbReference>
<keyword evidence="1 2" id="KW-0694">RNA-binding</keyword>
<proteinExistence type="predicted"/>
<organism evidence="4 5">
    <name type="scientific">Cordylochernes scorpioides</name>
    <dbReference type="NCBI Taxonomy" id="51811"/>
    <lineage>
        <taxon>Eukaryota</taxon>
        <taxon>Metazoa</taxon>
        <taxon>Ecdysozoa</taxon>
        <taxon>Arthropoda</taxon>
        <taxon>Chelicerata</taxon>
        <taxon>Arachnida</taxon>
        <taxon>Pseudoscorpiones</taxon>
        <taxon>Cheliferoidea</taxon>
        <taxon>Chernetidae</taxon>
        <taxon>Cordylochernes</taxon>
    </lineage>
</organism>
<name>A0ABY6L226_9ARAC</name>
<evidence type="ECO:0000259" key="3">
    <source>
        <dbReference type="PROSITE" id="PS50102"/>
    </source>
</evidence>
<protein>
    <submittedName>
        <fullName evidence="4">TRA2A</fullName>
    </submittedName>
</protein>
<evidence type="ECO:0000256" key="1">
    <source>
        <dbReference type="ARBA" id="ARBA00022884"/>
    </source>
</evidence>
<sequence length="122" mass="13980">MSPEYDEQLTCVLKENPEPNECIGIFGLSYETTEEDLRRIFSKYGKIEALDVVKDKKTDCSRGFAFCRYNDMEEATLLIQVVLQAIEKAKGMRIHGREIRVDYSTTREAHPPTPGVYLGKRS</sequence>
<dbReference type="InterPro" id="IPR035979">
    <property type="entry name" value="RBD_domain_sf"/>
</dbReference>
<feature type="domain" description="RRM" evidence="3">
    <location>
        <begin position="21"/>
        <end position="106"/>
    </location>
</feature>
<dbReference type="SUPFAM" id="SSF54928">
    <property type="entry name" value="RNA-binding domain, RBD"/>
    <property type="match status" value="1"/>
</dbReference>
<reference evidence="4 5" key="1">
    <citation type="submission" date="2022-01" db="EMBL/GenBank/DDBJ databases">
        <title>A chromosomal length assembly of Cordylochernes scorpioides.</title>
        <authorList>
            <person name="Zeh D."/>
            <person name="Zeh J."/>
        </authorList>
    </citation>
    <scope>NUCLEOTIDE SEQUENCE [LARGE SCALE GENOMIC DNA]</scope>
    <source>
        <strain evidence="4">IN4F17</strain>
        <tissue evidence="4">Whole Body</tissue>
    </source>
</reference>
<evidence type="ECO:0000256" key="2">
    <source>
        <dbReference type="PROSITE-ProRule" id="PRU00176"/>
    </source>
</evidence>
<keyword evidence="5" id="KW-1185">Reference proteome</keyword>
<dbReference type="InterPro" id="IPR000504">
    <property type="entry name" value="RRM_dom"/>
</dbReference>
<dbReference type="Proteomes" id="UP001235939">
    <property type="component" value="Chromosome 12"/>
</dbReference>
<dbReference type="SMART" id="SM00360">
    <property type="entry name" value="RRM"/>
    <property type="match status" value="1"/>
</dbReference>
<dbReference type="Pfam" id="PF00076">
    <property type="entry name" value="RRM_1"/>
    <property type="match status" value="1"/>
</dbReference>
<evidence type="ECO:0000313" key="5">
    <source>
        <dbReference type="Proteomes" id="UP001235939"/>
    </source>
</evidence>
<dbReference type="PANTHER" id="PTHR48034">
    <property type="entry name" value="TRANSFORMER-2 SEX-DETERMINING PROTEIN-RELATED"/>
    <property type="match status" value="1"/>
</dbReference>
<dbReference type="PROSITE" id="PS50102">
    <property type="entry name" value="RRM"/>
    <property type="match status" value="1"/>
</dbReference>
<dbReference type="InterPro" id="IPR012677">
    <property type="entry name" value="Nucleotide-bd_a/b_plait_sf"/>
</dbReference>
<evidence type="ECO:0000313" key="4">
    <source>
        <dbReference type="EMBL" id="UYV75191.1"/>
    </source>
</evidence>
<feature type="non-terminal residue" evidence="4">
    <location>
        <position position="1"/>
    </location>
</feature>
<dbReference type="Gene3D" id="3.30.70.330">
    <property type="match status" value="1"/>
</dbReference>
<gene>
    <name evidence="4" type="ORF">LAZ67_12002822</name>
</gene>